<keyword evidence="10 12" id="KW-0472">Membrane</keyword>
<keyword evidence="2" id="KW-0813">Transport</keyword>
<dbReference type="Pfam" id="PF00367">
    <property type="entry name" value="PTS_EIIB"/>
    <property type="match status" value="1"/>
</dbReference>
<feature type="transmembrane region" description="Helical" evidence="12">
    <location>
        <begin position="52"/>
        <end position="73"/>
    </location>
</feature>
<dbReference type="Proteomes" id="UP001597285">
    <property type="component" value="Unassembled WGS sequence"/>
</dbReference>
<dbReference type="InterPro" id="IPR003352">
    <property type="entry name" value="PTS_EIIC"/>
</dbReference>
<feature type="transmembrane region" description="Helical" evidence="12">
    <location>
        <begin position="144"/>
        <end position="163"/>
    </location>
</feature>
<evidence type="ECO:0000259" key="14">
    <source>
        <dbReference type="PROSITE" id="PS51103"/>
    </source>
</evidence>
<sequence>MRTQIQKLGKTLMGPLSIIVASGLLLGIVSILQNPAIVGEGLANAYAIQTFIGGAQAIVSTMFGLLPILFAISVATGMAKEDKEIAGFSVVIGFILFHVVINYLLQLNNITAENTSIEYLTSQGLSDIRAVEFGSVYETMLGVFTYRMGVFGGIVVGLWTAFIHNRYHTKQLPIAFSFFSGNRFVPIVIILTIPFLSIISYFVWPFFNIAINGLGSLIGQSGAFGSFIYGFSERLLIPTGLHHVLNQLIRFTPLGGTAMVDGETISGALSIFNAEMASPNMNLVVLRQSTRFLTQGYHPFMLFGLPGACYAMYKTAYLEQRPKIKGMLFAAALTSFVTGITEPIEFAFIFISPILWVFHAFMSGLSFLLMTLMNVAVGNAGGGMIDLTIFGILQGTYTRWYLCVAVGLVYAVVYYFVFKYVIERFDVKTPGRTNVADETEEDAVVVSNDNLGASILSALGGKENVVEIDNCISRLRLVLKDTSIVNERLLASTGSMGLVKINQNNIQVVYGGKVEKAAQSLKQEIKAQK</sequence>
<dbReference type="Gene3D" id="3.30.1360.60">
    <property type="entry name" value="Glucose permease domain IIB"/>
    <property type="match status" value="1"/>
</dbReference>
<dbReference type="SUPFAM" id="SSF55604">
    <property type="entry name" value="Glucose permease domain IIB"/>
    <property type="match status" value="1"/>
</dbReference>
<evidence type="ECO:0000256" key="6">
    <source>
        <dbReference type="ARBA" id="ARBA00022683"/>
    </source>
</evidence>
<dbReference type="InterPro" id="IPR036878">
    <property type="entry name" value="Glu_permease_IIB"/>
</dbReference>
<evidence type="ECO:0000256" key="2">
    <source>
        <dbReference type="ARBA" id="ARBA00022448"/>
    </source>
</evidence>
<keyword evidence="5" id="KW-0808">Transferase</keyword>
<reference evidence="16" key="1">
    <citation type="journal article" date="2019" name="Int. J. Syst. Evol. Microbiol.">
        <title>The Global Catalogue of Microorganisms (GCM) 10K type strain sequencing project: providing services to taxonomists for standard genome sequencing and annotation.</title>
        <authorList>
            <consortium name="The Broad Institute Genomics Platform"/>
            <consortium name="The Broad Institute Genome Sequencing Center for Infectious Disease"/>
            <person name="Wu L."/>
            <person name="Ma J."/>
        </authorList>
    </citation>
    <scope>NUCLEOTIDE SEQUENCE [LARGE SCALE GENOMIC DNA]</scope>
    <source>
        <strain evidence="16">KCTC 42143</strain>
    </source>
</reference>
<feature type="domain" description="PTS EIIB type-1" evidence="13">
    <location>
        <begin position="449"/>
        <end position="529"/>
    </location>
</feature>
<name>A0ABW4NKY0_9LACT</name>
<protein>
    <submittedName>
        <fullName evidence="15">PTS transporter subunit EIIC</fullName>
    </submittedName>
</protein>
<keyword evidence="6" id="KW-0598">Phosphotransferase system</keyword>
<evidence type="ECO:0000256" key="3">
    <source>
        <dbReference type="ARBA" id="ARBA00022475"/>
    </source>
</evidence>
<proteinExistence type="predicted"/>
<dbReference type="PANTHER" id="PTHR30009:SF24">
    <property type="entry name" value="PTS SYSTEM, IIBC COMPONENT"/>
    <property type="match status" value="1"/>
</dbReference>
<dbReference type="PROSITE" id="PS51098">
    <property type="entry name" value="PTS_EIIB_TYPE_1"/>
    <property type="match status" value="1"/>
</dbReference>
<dbReference type="InterPro" id="IPR001996">
    <property type="entry name" value="PTS_IIB_1"/>
</dbReference>
<dbReference type="InterPro" id="IPR050429">
    <property type="entry name" value="PTS_Glucose_EIICBA"/>
</dbReference>
<evidence type="ECO:0000256" key="8">
    <source>
        <dbReference type="ARBA" id="ARBA00022777"/>
    </source>
</evidence>
<keyword evidence="3" id="KW-1003">Cell membrane</keyword>
<comment type="subcellular location">
    <subcellularLocation>
        <location evidence="1">Cell membrane</location>
        <topology evidence="1">Multi-pass membrane protein</topology>
    </subcellularLocation>
</comment>
<dbReference type="InterPro" id="IPR018113">
    <property type="entry name" value="PTrfase_EIIB_Cys"/>
</dbReference>
<keyword evidence="9 12" id="KW-1133">Transmembrane helix</keyword>
<evidence type="ECO:0000256" key="9">
    <source>
        <dbReference type="ARBA" id="ARBA00022989"/>
    </source>
</evidence>
<feature type="domain" description="PTS EIIC type-1" evidence="14">
    <location>
        <begin position="1"/>
        <end position="434"/>
    </location>
</feature>
<comment type="caution">
    <text evidence="15">The sequence shown here is derived from an EMBL/GenBank/DDBJ whole genome shotgun (WGS) entry which is preliminary data.</text>
</comment>
<feature type="transmembrane region" description="Helical" evidence="12">
    <location>
        <begin position="324"/>
        <end position="341"/>
    </location>
</feature>
<organism evidence="15 16">
    <name type="scientific">Carnobacterium antarcticum</name>
    <dbReference type="NCBI Taxonomy" id="2126436"/>
    <lineage>
        <taxon>Bacteria</taxon>
        <taxon>Bacillati</taxon>
        <taxon>Bacillota</taxon>
        <taxon>Bacilli</taxon>
        <taxon>Lactobacillales</taxon>
        <taxon>Carnobacteriaceae</taxon>
        <taxon>Carnobacterium</taxon>
    </lineage>
</organism>
<feature type="active site" description="Phosphocysteine intermediate; for EIIB activity" evidence="11">
    <location>
        <position position="471"/>
    </location>
</feature>
<feature type="transmembrane region" description="Helical" evidence="12">
    <location>
        <begin position="85"/>
        <end position="105"/>
    </location>
</feature>
<feature type="transmembrane region" description="Helical" evidence="12">
    <location>
        <begin position="209"/>
        <end position="231"/>
    </location>
</feature>
<dbReference type="Pfam" id="PF02378">
    <property type="entry name" value="PTS_EIIC"/>
    <property type="match status" value="1"/>
</dbReference>
<feature type="transmembrane region" description="Helical" evidence="12">
    <location>
        <begin position="12"/>
        <end position="32"/>
    </location>
</feature>
<feature type="transmembrane region" description="Helical" evidence="12">
    <location>
        <begin position="399"/>
        <end position="418"/>
    </location>
</feature>
<keyword evidence="16" id="KW-1185">Reference proteome</keyword>
<keyword evidence="7 12" id="KW-0812">Transmembrane</keyword>
<evidence type="ECO:0000259" key="13">
    <source>
        <dbReference type="PROSITE" id="PS51098"/>
    </source>
</evidence>
<evidence type="ECO:0000313" key="16">
    <source>
        <dbReference type="Proteomes" id="UP001597285"/>
    </source>
</evidence>
<dbReference type="NCBIfam" id="TIGR00826">
    <property type="entry name" value="EIIB_glc"/>
    <property type="match status" value="1"/>
</dbReference>
<feature type="transmembrane region" description="Helical" evidence="12">
    <location>
        <begin position="347"/>
        <end position="369"/>
    </location>
</feature>
<dbReference type="EMBL" id="JBHUFF010000008">
    <property type="protein sequence ID" value="MFD1799007.1"/>
    <property type="molecule type" value="Genomic_DNA"/>
</dbReference>
<accession>A0ABW4NKY0</accession>
<feature type="transmembrane region" description="Helical" evidence="12">
    <location>
        <begin position="184"/>
        <end position="203"/>
    </location>
</feature>
<dbReference type="RefSeq" id="WP_058919393.1">
    <property type="nucleotide sequence ID" value="NZ_JBHSQC010000015.1"/>
</dbReference>
<evidence type="ECO:0000256" key="10">
    <source>
        <dbReference type="ARBA" id="ARBA00023136"/>
    </source>
</evidence>
<evidence type="ECO:0000313" key="15">
    <source>
        <dbReference type="EMBL" id="MFD1799007.1"/>
    </source>
</evidence>
<evidence type="ECO:0000256" key="1">
    <source>
        <dbReference type="ARBA" id="ARBA00004651"/>
    </source>
</evidence>
<gene>
    <name evidence="15" type="ORF">ACFSBK_03910</name>
</gene>
<dbReference type="InterPro" id="IPR013013">
    <property type="entry name" value="PTS_EIIC_1"/>
</dbReference>
<keyword evidence="4" id="KW-0762">Sugar transport</keyword>
<dbReference type="CDD" id="cd00212">
    <property type="entry name" value="PTS_IIB_glc"/>
    <property type="match status" value="1"/>
</dbReference>
<evidence type="ECO:0000256" key="7">
    <source>
        <dbReference type="ARBA" id="ARBA00022692"/>
    </source>
</evidence>
<evidence type="ECO:0000256" key="5">
    <source>
        <dbReference type="ARBA" id="ARBA00022679"/>
    </source>
</evidence>
<evidence type="ECO:0000256" key="4">
    <source>
        <dbReference type="ARBA" id="ARBA00022597"/>
    </source>
</evidence>
<dbReference type="PANTHER" id="PTHR30009">
    <property type="entry name" value="CYTOCHROME C-TYPE SYNTHESIS PROTEIN AND PTS TRANSMEMBRANE COMPONENT"/>
    <property type="match status" value="1"/>
</dbReference>
<feature type="transmembrane region" description="Helical" evidence="12">
    <location>
        <begin position="292"/>
        <end position="312"/>
    </location>
</feature>
<evidence type="ECO:0000256" key="12">
    <source>
        <dbReference type="SAM" id="Phobius"/>
    </source>
</evidence>
<keyword evidence="8" id="KW-0418">Kinase</keyword>
<dbReference type="PROSITE" id="PS51103">
    <property type="entry name" value="PTS_EIIC_TYPE_1"/>
    <property type="match status" value="1"/>
</dbReference>
<evidence type="ECO:0000256" key="11">
    <source>
        <dbReference type="PROSITE-ProRule" id="PRU00421"/>
    </source>
</evidence>